<dbReference type="InterPro" id="IPR048279">
    <property type="entry name" value="MdtK-like"/>
</dbReference>
<comment type="function">
    <text evidence="1">Multidrug efflux pump.</text>
</comment>
<dbReference type="GeneID" id="84817828"/>
<evidence type="ECO:0000256" key="9">
    <source>
        <dbReference type="ARBA" id="ARBA00022989"/>
    </source>
</evidence>
<feature type="transmembrane region" description="Helical" evidence="13">
    <location>
        <begin position="137"/>
        <end position="159"/>
    </location>
</feature>
<dbReference type="GO" id="GO:0015297">
    <property type="term" value="F:antiporter activity"/>
    <property type="evidence" value="ECO:0007669"/>
    <property type="project" value="UniProtKB-KW"/>
</dbReference>
<comment type="similarity">
    <text evidence="3">Belongs to the multi antimicrobial extrusion (MATE) (TC 2.A.66.1) family.</text>
</comment>
<name>W1Q2A0_ABIDE</name>
<evidence type="ECO:0000256" key="8">
    <source>
        <dbReference type="ARBA" id="ARBA00022692"/>
    </source>
</evidence>
<dbReference type="GO" id="GO:0042910">
    <property type="term" value="F:xenobiotic transmembrane transporter activity"/>
    <property type="evidence" value="ECO:0007669"/>
    <property type="project" value="InterPro"/>
</dbReference>
<evidence type="ECO:0000313" key="14">
    <source>
        <dbReference type="EMBL" id="ESK65161.1"/>
    </source>
</evidence>
<sequence length="453" mass="48862">MEQSQDRQISRQVLNLSWPILLEVTFTSLFGMVNMVVLGQYAGGLYPVDVNVTAVGLSNQPFFFILAVVQALGVGGTTLIARAYGARELHRLGRILKHNLMLGLALSTFFVASVLIFQKAMMDFLGADALTQEAGLIYYRLVMIGLWFNCLAALLSSSIRGVGETQIPMRINVIANAINVTLAFSLVNGYFGLPELGITGAGIATLVANVCSGLGLLFYISSGRSAIQVDWFKDWKLEASTFAAIFRFGIPSAGEQVLLRSSLILYTKIVASLGTVVMAAHQIALNILSFSITPGMALGIAASTLVGQSLGAGDVALADAYGRKTARFGLYFGLAMSAVFFLGRDVLGQIYTQQADVVSLVAIPLICMAILTPFQLVQLVQVGALRGVGDTLFPMLSTGFSVFCIRVCLSYILVNYANWGLAGAWIAVIGDQTIRSFLITWRYRQGKWKTIQV</sequence>
<feature type="transmembrane region" description="Helical" evidence="13">
    <location>
        <begin position="96"/>
        <end position="117"/>
    </location>
</feature>
<evidence type="ECO:0000256" key="4">
    <source>
        <dbReference type="ARBA" id="ARBA00020268"/>
    </source>
</evidence>
<feature type="transmembrane region" description="Helical" evidence="13">
    <location>
        <begin position="171"/>
        <end position="191"/>
    </location>
</feature>
<feature type="transmembrane region" description="Helical" evidence="13">
    <location>
        <begin position="329"/>
        <end position="351"/>
    </location>
</feature>
<organism evidence="14 15">
    <name type="scientific">Abiotrophia defectiva ATCC 49176</name>
    <dbReference type="NCBI Taxonomy" id="592010"/>
    <lineage>
        <taxon>Bacteria</taxon>
        <taxon>Bacillati</taxon>
        <taxon>Bacillota</taxon>
        <taxon>Bacilli</taxon>
        <taxon>Lactobacillales</taxon>
        <taxon>Aerococcaceae</taxon>
        <taxon>Abiotrophia</taxon>
    </lineage>
</organism>
<keyword evidence="15" id="KW-1185">Reference proteome</keyword>
<comment type="caution">
    <text evidence="14">The sequence shown here is derived from an EMBL/GenBank/DDBJ whole genome shotgun (WGS) entry which is preliminary data.</text>
</comment>
<keyword evidence="10" id="KW-0406">Ion transport</keyword>
<evidence type="ECO:0000256" key="3">
    <source>
        <dbReference type="ARBA" id="ARBA00010199"/>
    </source>
</evidence>
<evidence type="ECO:0000313" key="15">
    <source>
        <dbReference type="Proteomes" id="UP000019050"/>
    </source>
</evidence>
<evidence type="ECO:0000256" key="2">
    <source>
        <dbReference type="ARBA" id="ARBA00004651"/>
    </source>
</evidence>
<reference evidence="14" key="1">
    <citation type="submission" date="2013-06" db="EMBL/GenBank/DDBJ databases">
        <authorList>
            <person name="Weinstock G."/>
            <person name="Sodergren E."/>
            <person name="Clifton S."/>
            <person name="Fulton L."/>
            <person name="Fulton B."/>
            <person name="Courtney L."/>
            <person name="Fronick C."/>
            <person name="Harrison M."/>
            <person name="Strong C."/>
            <person name="Farmer C."/>
            <person name="Delahaunty K."/>
            <person name="Markovic C."/>
            <person name="Hall O."/>
            <person name="Minx P."/>
            <person name="Tomlinson C."/>
            <person name="Mitreva M."/>
            <person name="Nelson J."/>
            <person name="Hou S."/>
            <person name="Wollam A."/>
            <person name="Pepin K.H."/>
            <person name="Johnson M."/>
            <person name="Bhonagiri V."/>
            <person name="Nash W.E."/>
            <person name="Warren W."/>
            <person name="Chinwalla A."/>
            <person name="Mardis E.R."/>
            <person name="Wilson R.K."/>
        </authorList>
    </citation>
    <scope>NUCLEOTIDE SEQUENCE [LARGE SCALE GENOMIC DNA]</scope>
    <source>
        <strain evidence="14">ATCC 49176</strain>
    </source>
</reference>
<dbReference type="InterPro" id="IPR050222">
    <property type="entry name" value="MATE_MdtK"/>
</dbReference>
<feature type="transmembrane region" description="Helical" evidence="13">
    <location>
        <begin position="20"/>
        <end position="42"/>
    </location>
</feature>
<proteinExistence type="inferred from homology"/>
<evidence type="ECO:0000256" key="6">
    <source>
        <dbReference type="ARBA" id="ARBA00022449"/>
    </source>
</evidence>
<dbReference type="Proteomes" id="UP000019050">
    <property type="component" value="Unassembled WGS sequence"/>
</dbReference>
<feature type="transmembrane region" description="Helical" evidence="13">
    <location>
        <begin position="357"/>
        <end position="380"/>
    </location>
</feature>
<dbReference type="InterPro" id="IPR002528">
    <property type="entry name" value="MATE_fam"/>
</dbReference>
<keyword evidence="5" id="KW-0813">Transport</keyword>
<feature type="transmembrane region" description="Helical" evidence="13">
    <location>
        <begin position="392"/>
        <end position="413"/>
    </location>
</feature>
<keyword evidence="11 13" id="KW-0472">Membrane</keyword>
<dbReference type="RefSeq" id="WP_023391964.1">
    <property type="nucleotide sequence ID" value="NZ_KI535340.1"/>
</dbReference>
<keyword evidence="6" id="KW-0050">Antiport</keyword>
<evidence type="ECO:0000256" key="13">
    <source>
        <dbReference type="SAM" id="Phobius"/>
    </source>
</evidence>
<evidence type="ECO:0000256" key="10">
    <source>
        <dbReference type="ARBA" id="ARBA00023065"/>
    </source>
</evidence>
<dbReference type="PANTHER" id="PTHR43298:SF2">
    <property type="entry name" value="FMN_FAD EXPORTER YEEO-RELATED"/>
    <property type="match status" value="1"/>
</dbReference>
<evidence type="ECO:0000256" key="12">
    <source>
        <dbReference type="ARBA" id="ARBA00031636"/>
    </source>
</evidence>
<comment type="subcellular location">
    <subcellularLocation>
        <location evidence="2">Cell membrane</location>
        <topology evidence="2">Multi-pass membrane protein</topology>
    </subcellularLocation>
</comment>
<dbReference type="PANTHER" id="PTHR43298">
    <property type="entry name" value="MULTIDRUG RESISTANCE PROTEIN NORM-RELATED"/>
    <property type="match status" value="1"/>
</dbReference>
<gene>
    <name evidence="14" type="ORF">GCWU000182_001322</name>
</gene>
<feature type="transmembrane region" description="Helical" evidence="13">
    <location>
        <begin position="197"/>
        <end position="220"/>
    </location>
</feature>
<evidence type="ECO:0000256" key="7">
    <source>
        <dbReference type="ARBA" id="ARBA00022475"/>
    </source>
</evidence>
<dbReference type="EMBL" id="ACIN03000013">
    <property type="protein sequence ID" value="ESK65161.1"/>
    <property type="molecule type" value="Genomic_DNA"/>
</dbReference>
<evidence type="ECO:0000256" key="1">
    <source>
        <dbReference type="ARBA" id="ARBA00003408"/>
    </source>
</evidence>
<dbReference type="Pfam" id="PF01554">
    <property type="entry name" value="MatE"/>
    <property type="match status" value="2"/>
</dbReference>
<feature type="transmembrane region" description="Helical" evidence="13">
    <location>
        <begin position="62"/>
        <end position="84"/>
    </location>
</feature>
<evidence type="ECO:0000256" key="11">
    <source>
        <dbReference type="ARBA" id="ARBA00023136"/>
    </source>
</evidence>
<dbReference type="GO" id="GO:0006811">
    <property type="term" value="P:monoatomic ion transport"/>
    <property type="evidence" value="ECO:0007669"/>
    <property type="project" value="UniProtKB-KW"/>
</dbReference>
<dbReference type="OrthoDB" id="9780160at2"/>
<dbReference type="GO" id="GO:0005886">
    <property type="term" value="C:plasma membrane"/>
    <property type="evidence" value="ECO:0007669"/>
    <property type="project" value="UniProtKB-SubCell"/>
</dbReference>
<protein>
    <recommendedName>
        <fullName evidence="4">Probable multidrug resistance protein NorM</fullName>
    </recommendedName>
    <alternativeName>
        <fullName evidence="12">Multidrug-efflux transporter</fullName>
    </alternativeName>
</protein>
<accession>W1Q2A0</accession>
<dbReference type="CDD" id="cd13137">
    <property type="entry name" value="MATE_NorM_like"/>
    <property type="match status" value="1"/>
</dbReference>
<dbReference type="eggNOG" id="COG0534">
    <property type="taxonomic scope" value="Bacteria"/>
</dbReference>
<evidence type="ECO:0000256" key="5">
    <source>
        <dbReference type="ARBA" id="ARBA00022448"/>
    </source>
</evidence>
<dbReference type="PIRSF" id="PIRSF006603">
    <property type="entry name" value="DinF"/>
    <property type="match status" value="1"/>
</dbReference>
<keyword evidence="7" id="KW-1003">Cell membrane</keyword>
<dbReference type="NCBIfam" id="TIGR00797">
    <property type="entry name" value="matE"/>
    <property type="match status" value="1"/>
</dbReference>
<dbReference type="AlphaFoldDB" id="W1Q2A0"/>
<keyword evidence="9 13" id="KW-1133">Transmembrane helix</keyword>
<keyword evidence="8 13" id="KW-0812">Transmembrane</keyword>
<dbReference type="HOGENOM" id="CLU_012893_5_3_9"/>
<dbReference type="STRING" id="592010.GCWU000182_001322"/>